<dbReference type="EC" id="5.2.1.8" evidence="2"/>
<dbReference type="GO" id="GO:0006457">
    <property type="term" value="P:protein folding"/>
    <property type="evidence" value="ECO:0007669"/>
    <property type="project" value="TreeGrafter"/>
</dbReference>
<dbReference type="Gene3D" id="2.40.100.10">
    <property type="entry name" value="Cyclophilin-like"/>
    <property type="match status" value="1"/>
</dbReference>
<dbReference type="PANTHER" id="PTHR11071">
    <property type="entry name" value="PEPTIDYL-PROLYL CIS-TRANS ISOMERASE"/>
    <property type="match status" value="1"/>
</dbReference>
<dbReference type="InterPro" id="IPR029000">
    <property type="entry name" value="Cyclophilin-like_dom_sf"/>
</dbReference>
<proteinExistence type="predicted"/>
<reference evidence="6 7" key="1">
    <citation type="journal article" date="2021" name="Sci. Rep.">
        <title>The genome of the diatom Chaetoceros tenuissimus carries an ancient integrated fragment of an extant virus.</title>
        <authorList>
            <person name="Hongo Y."/>
            <person name="Kimura K."/>
            <person name="Takaki Y."/>
            <person name="Yoshida Y."/>
            <person name="Baba S."/>
            <person name="Kobayashi G."/>
            <person name="Nagasaki K."/>
            <person name="Hano T."/>
            <person name="Tomaru Y."/>
        </authorList>
    </citation>
    <scope>NUCLEOTIDE SEQUENCE [LARGE SCALE GENOMIC DNA]</scope>
    <source>
        <strain evidence="6 7">NIES-3715</strain>
    </source>
</reference>
<dbReference type="AlphaFoldDB" id="A0AAD3CZE7"/>
<evidence type="ECO:0000313" key="7">
    <source>
        <dbReference type="Proteomes" id="UP001054902"/>
    </source>
</evidence>
<dbReference type="FunFam" id="2.40.100.10:FF:000025">
    <property type="entry name" value="Peptidyl-prolyl cis-trans isomerase CYP19-2"/>
    <property type="match status" value="1"/>
</dbReference>
<dbReference type="InterPro" id="IPR002130">
    <property type="entry name" value="Cyclophilin-type_PPIase_dom"/>
</dbReference>
<organism evidence="6 7">
    <name type="scientific">Chaetoceros tenuissimus</name>
    <dbReference type="NCBI Taxonomy" id="426638"/>
    <lineage>
        <taxon>Eukaryota</taxon>
        <taxon>Sar</taxon>
        <taxon>Stramenopiles</taxon>
        <taxon>Ochrophyta</taxon>
        <taxon>Bacillariophyta</taxon>
        <taxon>Coscinodiscophyceae</taxon>
        <taxon>Chaetocerotophycidae</taxon>
        <taxon>Chaetocerotales</taxon>
        <taxon>Chaetocerotaceae</taxon>
        <taxon>Chaetoceros</taxon>
    </lineage>
</organism>
<dbReference type="PANTHER" id="PTHR11071:SF561">
    <property type="entry name" value="PEPTIDYL-PROLYL CIS-TRANS ISOMERASE D-RELATED"/>
    <property type="match status" value="1"/>
</dbReference>
<protein>
    <recommendedName>
        <fullName evidence="2">peptidylprolyl isomerase</fullName>
        <ecNumber evidence="2">5.2.1.8</ecNumber>
    </recommendedName>
</protein>
<sequence>MPEVNENNCKFCYIDIDIDNHRSKFGLAAAFVHATDTRYGFSSDLRKLGGSELSRIKDLIESDHEWSEKLGETKGIEVKAPAPHGNRIVIELFWKDSPLACENFATLCANGNNSLYCREPNSSKKVKPPPIGDCGKPLTYKDSIIHRYIPNKLIQGGDFVFGNGSGGESVYGKKFKDERGGLALKHDERGIVSMGNSGKNSNTSQFFITLAEKIPQCDGKHVVFGRVVSGLDVLDAIERNVDVDPSNEKPIQPVTITDCGIFHPFVNAGAGYWYDQPDVDSFTGSTPVFMVRPRVAVVAPSKGVCEKFTSALGTNAIVIENVIVSCEEDDVQCNDQITKLLDTFSVDVVIIAPAYKDKFDALKLPPSWSDLRNLDKNEVILQAKPIEALRKIKLESWMGKDKSFTLS</sequence>
<keyword evidence="7" id="KW-1185">Reference proteome</keyword>
<dbReference type="Proteomes" id="UP001054902">
    <property type="component" value="Unassembled WGS sequence"/>
</dbReference>
<evidence type="ECO:0000256" key="3">
    <source>
        <dbReference type="ARBA" id="ARBA00023110"/>
    </source>
</evidence>
<gene>
    <name evidence="6" type="ORF">CTEN210_11314</name>
</gene>
<feature type="domain" description="PPIase cyclophilin-type" evidence="5">
    <location>
        <begin position="75"/>
        <end position="261"/>
    </location>
</feature>
<evidence type="ECO:0000313" key="6">
    <source>
        <dbReference type="EMBL" id="GFH54838.1"/>
    </source>
</evidence>
<comment type="caution">
    <text evidence="6">The sequence shown here is derived from an EMBL/GenBank/DDBJ whole genome shotgun (WGS) entry which is preliminary data.</text>
</comment>
<dbReference type="GO" id="GO:0016018">
    <property type="term" value="F:cyclosporin A binding"/>
    <property type="evidence" value="ECO:0007669"/>
    <property type="project" value="TreeGrafter"/>
</dbReference>
<evidence type="ECO:0000256" key="1">
    <source>
        <dbReference type="ARBA" id="ARBA00000971"/>
    </source>
</evidence>
<keyword evidence="4" id="KW-0413">Isomerase</keyword>
<dbReference type="EMBL" id="BLLK01000047">
    <property type="protein sequence ID" value="GFH54838.1"/>
    <property type="molecule type" value="Genomic_DNA"/>
</dbReference>
<evidence type="ECO:0000259" key="5">
    <source>
        <dbReference type="PROSITE" id="PS50072"/>
    </source>
</evidence>
<accession>A0AAD3CZE7</accession>
<name>A0AAD3CZE7_9STRA</name>
<comment type="catalytic activity">
    <reaction evidence="1">
        <text>[protein]-peptidylproline (omega=180) = [protein]-peptidylproline (omega=0)</text>
        <dbReference type="Rhea" id="RHEA:16237"/>
        <dbReference type="Rhea" id="RHEA-COMP:10747"/>
        <dbReference type="Rhea" id="RHEA-COMP:10748"/>
        <dbReference type="ChEBI" id="CHEBI:83833"/>
        <dbReference type="ChEBI" id="CHEBI:83834"/>
        <dbReference type="EC" id="5.2.1.8"/>
    </reaction>
</comment>
<dbReference type="PRINTS" id="PR00153">
    <property type="entry name" value="CSAPPISMRASE"/>
</dbReference>
<keyword evidence="3" id="KW-0697">Rotamase</keyword>
<dbReference type="GO" id="GO:0003755">
    <property type="term" value="F:peptidyl-prolyl cis-trans isomerase activity"/>
    <property type="evidence" value="ECO:0007669"/>
    <property type="project" value="UniProtKB-KW"/>
</dbReference>
<dbReference type="GO" id="GO:0005737">
    <property type="term" value="C:cytoplasm"/>
    <property type="evidence" value="ECO:0007669"/>
    <property type="project" value="TreeGrafter"/>
</dbReference>
<evidence type="ECO:0000256" key="4">
    <source>
        <dbReference type="ARBA" id="ARBA00023235"/>
    </source>
</evidence>
<evidence type="ECO:0000256" key="2">
    <source>
        <dbReference type="ARBA" id="ARBA00013194"/>
    </source>
</evidence>
<dbReference type="SUPFAM" id="SSF50891">
    <property type="entry name" value="Cyclophilin-like"/>
    <property type="match status" value="1"/>
</dbReference>
<dbReference type="Pfam" id="PF00160">
    <property type="entry name" value="Pro_isomerase"/>
    <property type="match status" value="1"/>
</dbReference>
<dbReference type="PROSITE" id="PS50072">
    <property type="entry name" value="CSA_PPIASE_2"/>
    <property type="match status" value="1"/>
</dbReference>